<name>A0A066X4G7_COLSU</name>
<protein>
    <submittedName>
        <fullName evidence="3">Uncharacterized protein</fullName>
    </submittedName>
</protein>
<keyword evidence="2" id="KW-0472">Membrane</keyword>
<reference evidence="4" key="1">
    <citation type="journal article" date="2014" name="Genome Announc.">
        <title>Draft genome sequence of Colletotrichum sublineola, a destructive pathogen of cultivated sorghum.</title>
        <authorList>
            <person name="Baroncelli R."/>
            <person name="Sanz-Martin J.M."/>
            <person name="Rech G.E."/>
            <person name="Sukno S.A."/>
            <person name="Thon M.R."/>
        </authorList>
    </citation>
    <scope>NUCLEOTIDE SEQUENCE [LARGE SCALE GENOMIC DNA]</scope>
    <source>
        <strain evidence="4">TX430BB</strain>
    </source>
</reference>
<dbReference type="OrthoDB" id="10518422at2759"/>
<keyword evidence="2" id="KW-0812">Transmembrane</keyword>
<organism evidence="3 4">
    <name type="scientific">Colletotrichum sublineola</name>
    <name type="common">Sorghum anthracnose fungus</name>
    <dbReference type="NCBI Taxonomy" id="1173701"/>
    <lineage>
        <taxon>Eukaryota</taxon>
        <taxon>Fungi</taxon>
        <taxon>Dikarya</taxon>
        <taxon>Ascomycota</taxon>
        <taxon>Pezizomycotina</taxon>
        <taxon>Sordariomycetes</taxon>
        <taxon>Hypocreomycetidae</taxon>
        <taxon>Glomerellales</taxon>
        <taxon>Glomerellaceae</taxon>
        <taxon>Colletotrichum</taxon>
        <taxon>Colletotrichum graminicola species complex</taxon>
    </lineage>
</organism>
<dbReference type="Proteomes" id="UP000027238">
    <property type="component" value="Unassembled WGS sequence"/>
</dbReference>
<gene>
    <name evidence="3" type="ORF">CSUB01_04593</name>
</gene>
<feature type="transmembrane region" description="Helical" evidence="2">
    <location>
        <begin position="26"/>
        <end position="45"/>
    </location>
</feature>
<dbReference type="EMBL" id="JMSE01001323">
    <property type="protein sequence ID" value="KDN62569.1"/>
    <property type="molecule type" value="Genomic_DNA"/>
</dbReference>
<accession>A0A066X4G7</accession>
<feature type="region of interest" description="Disordered" evidence="1">
    <location>
        <begin position="267"/>
        <end position="286"/>
    </location>
</feature>
<dbReference type="HOGENOM" id="CLU_903189_0_0_1"/>
<comment type="caution">
    <text evidence="3">The sequence shown here is derived from an EMBL/GenBank/DDBJ whole genome shotgun (WGS) entry which is preliminary data.</text>
</comment>
<dbReference type="AlphaFoldDB" id="A0A066X4G7"/>
<evidence type="ECO:0000256" key="1">
    <source>
        <dbReference type="SAM" id="MobiDB-lite"/>
    </source>
</evidence>
<sequence length="308" mass="34544">MILPSYPRRNITRTPHGGGRHDTTKGCYGIFILVALALFFILRLSSPSSSSSMTPTNPAAAQKEIDQEMDHICSALDAFHSLYRRPTSFQDPFSFLGLDLRAPPFNPPEYSAYLGAANHKAVYKAVAAAVLRMREPVWALYLGKAVWLTHTHDRKRDLVKQKTYLGWDTGSMGGLTCELKNMASKGGGVDKSKAARELYRFRSGVLEHDPGSKKLQLLNEVDPGYKYLESLGWDKVPDEETEEGWQASWDKGQEGVGLLTLHLIDKDDSGVQGPSRAKEEEADGPLVTTWSAEKTRKMRDFYRWYRSV</sequence>
<evidence type="ECO:0000256" key="2">
    <source>
        <dbReference type="SAM" id="Phobius"/>
    </source>
</evidence>
<feature type="region of interest" description="Disordered" evidence="1">
    <location>
        <begin position="1"/>
        <end position="20"/>
    </location>
</feature>
<proteinExistence type="predicted"/>
<evidence type="ECO:0000313" key="3">
    <source>
        <dbReference type="EMBL" id="KDN62569.1"/>
    </source>
</evidence>
<keyword evidence="4" id="KW-1185">Reference proteome</keyword>
<evidence type="ECO:0000313" key="4">
    <source>
        <dbReference type="Proteomes" id="UP000027238"/>
    </source>
</evidence>
<keyword evidence="2" id="KW-1133">Transmembrane helix</keyword>